<organism evidence="3 4">
    <name type="scientific">Saguinus oedipus</name>
    <name type="common">Cotton-top tamarin</name>
    <name type="synonym">Oedipomidas oedipus</name>
    <dbReference type="NCBI Taxonomy" id="9490"/>
    <lineage>
        <taxon>Eukaryota</taxon>
        <taxon>Metazoa</taxon>
        <taxon>Chordata</taxon>
        <taxon>Craniata</taxon>
        <taxon>Vertebrata</taxon>
        <taxon>Euteleostomi</taxon>
        <taxon>Mammalia</taxon>
        <taxon>Eutheria</taxon>
        <taxon>Euarchontoglires</taxon>
        <taxon>Primates</taxon>
        <taxon>Haplorrhini</taxon>
        <taxon>Platyrrhini</taxon>
        <taxon>Cebidae</taxon>
        <taxon>Callitrichinae</taxon>
        <taxon>Saguinus</taxon>
    </lineage>
</organism>
<accession>A0ABQ9UZ25</accession>
<dbReference type="Proteomes" id="UP001266305">
    <property type="component" value="Unassembled WGS sequence"/>
</dbReference>
<gene>
    <name evidence="3" type="ORF">P7K49_019148</name>
</gene>
<name>A0ABQ9UZ25_SAGOE</name>
<comment type="caution">
    <text evidence="3">The sequence shown here is derived from an EMBL/GenBank/DDBJ whole genome shotgun (WGS) entry which is preliminary data.</text>
</comment>
<feature type="chain" id="PRO_5045597365" evidence="2">
    <location>
        <begin position="25"/>
        <end position="272"/>
    </location>
</feature>
<keyword evidence="2" id="KW-0732">Signal</keyword>
<feature type="signal peptide" evidence="2">
    <location>
        <begin position="1"/>
        <end position="24"/>
    </location>
</feature>
<dbReference type="EMBL" id="JASSZA010000009">
    <property type="protein sequence ID" value="KAK2101482.1"/>
    <property type="molecule type" value="Genomic_DNA"/>
</dbReference>
<reference evidence="3 4" key="1">
    <citation type="submission" date="2023-05" db="EMBL/GenBank/DDBJ databases">
        <title>B98-5 Cell Line De Novo Hybrid Assembly: An Optical Mapping Approach.</title>
        <authorList>
            <person name="Kananen K."/>
            <person name="Auerbach J.A."/>
            <person name="Kautto E."/>
            <person name="Blachly J.S."/>
        </authorList>
    </citation>
    <scope>NUCLEOTIDE SEQUENCE [LARGE SCALE GENOMIC DNA]</scope>
    <source>
        <strain evidence="3">B95-8</strain>
        <tissue evidence="3">Cell line</tissue>
    </source>
</reference>
<evidence type="ECO:0000256" key="1">
    <source>
        <dbReference type="SAM" id="MobiDB-lite"/>
    </source>
</evidence>
<sequence>MLTSHLAGIAVLAIGLWLRFDSQTKSIFEQETNNNNSSFYTDRDSETQENISLLENTATVGETRRDSAQPFGPLVLGLLGSPASTVLSVSLLYHHVKAPFRGGGTWCLPSTVARVCVNSDAVAVPCLAWRTMLTCRQAQSVSLATSFPPTKKVIFTKEGENSYLLVPQGEARLASRVDLPFLSPPLEPATEHFSESVADLECCPAEQEGGGGAGAGAGEDPPRSKPRSRREPCVGAAGLPAGPGTGRPAFPSKSRLWPPHEWKGVYWLNVPH</sequence>
<keyword evidence="4" id="KW-1185">Reference proteome</keyword>
<feature type="region of interest" description="Disordered" evidence="1">
    <location>
        <begin position="204"/>
        <end position="254"/>
    </location>
</feature>
<feature type="compositionally biased region" description="Gly residues" evidence="1">
    <location>
        <begin position="208"/>
        <end position="217"/>
    </location>
</feature>
<protein>
    <submittedName>
        <fullName evidence="3">Uncharacterized protein</fullName>
    </submittedName>
</protein>
<feature type="compositionally biased region" description="Low complexity" evidence="1">
    <location>
        <begin position="233"/>
        <end position="249"/>
    </location>
</feature>
<evidence type="ECO:0000313" key="4">
    <source>
        <dbReference type="Proteomes" id="UP001266305"/>
    </source>
</evidence>
<evidence type="ECO:0000313" key="3">
    <source>
        <dbReference type="EMBL" id="KAK2101482.1"/>
    </source>
</evidence>
<proteinExistence type="predicted"/>
<evidence type="ECO:0000256" key="2">
    <source>
        <dbReference type="SAM" id="SignalP"/>
    </source>
</evidence>